<proteinExistence type="predicted"/>
<reference evidence="1" key="1">
    <citation type="submission" date="2015-10" db="EMBL/GenBank/DDBJ databases">
        <title>Draft genome sequence of Salegentibacter mishustinae KCTC 12263.</title>
        <authorList>
            <person name="Lin W."/>
            <person name="Zheng Q."/>
        </authorList>
    </citation>
    <scope>NUCLEOTIDE SEQUENCE [LARGE SCALE GENOMIC DNA]</scope>
    <source>
        <strain evidence="1">KCTC 12263</strain>
    </source>
</reference>
<dbReference type="OrthoDB" id="1494789at2"/>
<accession>A0A0Q9ZGQ7</accession>
<dbReference type="Gene3D" id="1.10.1660.10">
    <property type="match status" value="1"/>
</dbReference>
<protein>
    <submittedName>
        <fullName evidence="1">MerR family transcriptional regulator</fullName>
    </submittedName>
</protein>
<name>A0A0Q9ZGQ7_9FLAO</name>
<dbReference type="RefSeq" id="WP_057482520.1">
    <property type="nucleotide sequence ID" value="NZ_BMWR01000004.1"/>
</dbReference>
<dbReference type="AlphaFoldDB" id="A0A0Q9ZGQ7"/>
<evidence type="ECO:0000313" key="2">
    <source>
        <dbReference type="Proteomes" id="UP000051643"/>
    </source>
</evidence>
<sequence length="96" mass="11496">MNLEDLIPTDEICARYKVKRTFVSSLYESGLIEIITVEETEYVHCDEISEFERLWRLHYDLDINLEGLEAIQHLLRQVKKLQKQNLELKNRLGLYE</sequence>
<gene>
    <name evidence="1" type="ORF">APR42_08845</name>
</gene>
<dbReference type="Proteomes" id="UP000051643">
    <property type="component" value="Unassembled WGS sequence"/>
</dbReference>
<comment type="caution">
    <text evidence="1">The sequence shown here is derived from an EMBL/GenBank/DDBJ whole genome shotgun (WGS) entry which is preliminary data.</text>
</comment>
<keyword evidence="2" id="KW-1185">Reference proteome</keyword>
<dbReference type="STRING" id="270918.APR42_08845"/>
<organism evidence="1 2">
    <name type="scientific">Salegentibacter mishustinae</name>
    <dbReference type="NCBI Taxonomy" id="270918"/>
    <lineage>
        <taxon>Bacteria</taxon>
        <taxon>Pseudomonadati</taxon>
        <taxon>Bacteroidota</taxon>
        <taxon>Flavobacteriia</taxon>
        <taxon>Flavobacteriales</taxon>
        <taxon>Flavobacteriaceae</taxon>
        <taxon>Salegentibacter</taxon>
    </lineage>
</organism>
<evidence type="ECO:0000313" key="1">
    <source>
        <dbReference type="EMBL" id="KRG27847.1"/>
    </source>
</evidence>
<dbReference type="EMBL" id="LKTP01000034">
    <property type="protein sequence ID" value="KRG27847.1"/>
    <property type="molecule type" value="Genomic_DNA"/>
</dbReference>
<dbReference type="Pfam" id="PF13591">
    <property type="entry name" value="MerR_2"/>
    <property type="match status" value="1"/>
</dbReference>